<protein>
    <submittedName>
        <fullName evidence="2">Uncharacterized protein</fullName>
    </submittedName>
</protein>
<evidence type="ECO:0000256" key="1">
    <source>
        <dbReference type="SAM" id="MobiDB-lite"/>
    </source>
</evidence>
<name>A0A8J2BVP5_9BACT</name>
<comment type="caution">
    <text evidence="2">The sequence shown here is derived from an EMBL/GenBank/DDBJ whole genome shotgun (WGS) entry which is preliminary data.</text>
</comment>
<sequence length="122" mass="13113">MRFASTARRRSFRLSPPAGGRGRQTKRGKSFVGGRDLALKLGLGAGVEGVAGVYQASRRGPLSLLKRRLAGGVGIDTNDDHRALGKLDHFGNLVRICGFRLDLDGKRAKRSPGSMLNQASRL</sequence>
<reference evidence="2" key="1">
    <citation type="submission" date="2021-02" db="EMBL/GenBank/DDBJ databases">
        <authorList>
            <person name="Cremers G."/>
            <person name="Picone N."/>
        </authorList>
    </citation>
    <scope>NUCLEOTIDE SEQUENCE</scope>
    <source>
        <strain evidence="2">PQ17</strain>
    </source>
</reference>
<proteinExistence type="predicted"/>
<dbReference type="Proteomes" id="UP000663859">
    <property type="component" value="Unassembled WGS sequence"/>
</dbReference>
<evidence type="ECO:0000313" key="2">
    <source>
        <dbReference type="EMBL" id="CAF0704510.1"/>
    </source>
</evidence>
<dbReference type="EMBL" id="CAJNOB010000067">
    <property type="protein sequence ID" value="CAF0704510.1"/>
    <property type="molecule type" value="Genomic_DNA"/>
</dbReference>
<organism evidence="2 3">
    <name type="scientific">Candidatus Methylacidithermus pantelleriae</name>
    <dbReference type="NCBI Taxonomy" id="2744239"/>
    <lineage>
        <taxon>Bacteria</taxon>
        <taxon>Pseudomonadati</taxon>
        <taxon>Verrucomicrobiota</taxon>
        <taxon>Methylacidiphilae</taxon>
        <taxon>Methylacidiphilales</taxon>
        <taxon>Methylacidiphilaceae</taxon>
        <taxon>Candidatus Methylacidithermus</taxon>
    </lineage>
</organism>
<accession>A0A8J2BVP5</accession>
<keyword evidence="3" id="KW-1185">Reference proteome</keyword>
<gene>
    <name evidence="2" type="ORF">MPNT_70052</name>
</gene>
<evidence type="ECO:0000313" key="3">
    <source>
        <dbReference type="Proteomes" id="UP000663859"/>
    </source>
</evidence>
<dbReference type="AlphaFoldDB" id="A0A8J2BVP5"/>
<feature type="region of interest" description="Disordered" evidence="1">
    <location>
        <begin position="1"/>
        <end position="30"/>
    </location>
</feature>